<dbReference type="SMART" id="SM00431">
    <property type="entry name" value="SCAN"/>
    <property type="match status" value="1"/>
</dbReference>
<dbReference type="InterPro" id="IPR050916">
    <property type="entry name" value="SCAN-C2H2_zinc_finger"/>
</dbReference>
<dbReference type="PROSITE" id="PS50804">
    <property type="entry name" value="SCAN_BOX"/>
    <property type="match status" value="1"/>
</dbReference>
<evidence type="ECO:0000256" key="5">
    <source>
        <dbReference type="SAM" id="MobiDB-lite"/>
    </source>
</evidence>
<dbReference type="SUPFAM" id="SSF47353">
    <property type="entry name" value="Retrovirus capsid dimerization domain-like"/>
    <property type="match status" value="1"/>
</dbReference>
<evidence type="ECO:0000256" key="1">
    <source>
        <dbReference type="ARBA" id="ARBA00023242"/>
    </source>
</evidence>
<feature type="domain" description="SCAN box" evidence="6">
    <location>
        <begin position="74"/>
        <end position="136"/>
    </location>
</feature>
<dbReference type="GeneTree" id="ENSGT00940000159965"/>
<reference evidence="8 9" key="1">
    <citation type="submission" date="2025-04" db="UniProtKB">
        <authorList>
            <consortium name="RefSeq"/>
        </authorList>
    </citation>
    <scope>IDENTIFICATION</scope>
    <source>
        <tissue evidence="8 9">Spleen</tissue>
    </source>
</reference>
<name>A0A6P5JPF5_PHACI</name>
<keyword evidence="7" id="KW-1185">Reference proteome</keyword>
<dbReference type="KEGG" id="pcw:110204238"/>
<feature type="compositionally biased region" description="Polar residues" evidence="5">
    <location>
        <begin position="44"/>
        <end position="62"/>
    </location>
</feature>
<dbReference type="PANTHER" id="PTHR45935:SF10">
    <property type="entry name" value="SCAN DOMAIN-CONTAINING 1"/>
    <property type="match status" value="1"/>
</dbReference>
<protein>
    <recommendedName>
        <fullName evidence="4">SCAN domain-containing protein 1</fullName>
    </recommendedName>
</protein>
<gene>
    <name evidence="8" type="primary">LOC110204238</name>
    <name evidence="9" type="synonym">LOC110205999</name>
</gene>
<organism evidence="7 8">
    <name type="scientific">Phascolarctos cinereus</name>
    <name type="common">Koala</name>
    <dbReference type="NCBI Taxonomy" id="38626"/>
    <lineage>
        <taxon>Eukaryota</taxon>
        <taxon>Metazoa</taxon>
        <taxon>Chordata</taxon>
        <taxon>Craniata</taxon>
        <taxon>Vertebrata</taxon>
        <taxon>Euteleostomi</taxon>
        <taxon>Mammalia</taxon>
        <taxon>Metatheria</taxon>
        <taxon>Diprotodontia</taxon>
        <taxon>Phascolarctidae</taxon>
        <taxon>Phascolarctos</taxon>
    </lineage>
</organism>
<comment type="subunit">
    <text evidence="3">Interacts with ZNF202.</text>
</comment>
<dbReference type="KEGG" id="pcw:110205999"/>
<dbReference type="RefSeq" id="XP_020836167.1">
    <property type="nucleotide sequence ID" value="XM_020980508.1"/>
</dbReference>
<proteinExistence type="predicted"/>
<feature type="region of interest" description="Disordered" evidence="5">
    <location>
        <begin position="37"/>
        <end position="68"/>
    </location>
</feature>
<evidence type="ECO:0000256" key="4">
    <source>
        <dbReference type="ARBA" id="ARBA00040892"/>
    </source>
</evidence>
<evidence type="ECO:0000313" key="7">
    <source>
        <dbReference type="Proteomes" id="UP000515140"/>
    </source>
</evidence>
<dbReference type="AlphaFoldDB" id="A0A6P5JPF5"/>
<comment type="function">
    <text evidence="2">May regulate transcriptional activity.</text>
</comment>
<evidence type="ECO:0000256" key="2">
    <source>
        <dbReference type="ARBA" id="ARBA00037286"/>
    </source>
</evidence>
<dbReference type="Gene3D" id="1.10.4020.10">
    <property type="entry name" value="DNA breaking-rejoining enzymes"/>
    <property type="match status" value="1"/>
</dbReference>
<dbReference type="InterPro" id="IPR038269">
    <property type="entry name" value="SCAN_sf"/>
</dbReference>
<dbReference type="PANTHER" id="PTHR45935">
    <property type="entry name" value="PROTEIN ZBED8-RELATED"/>
    <property type="match status" value="1"/>
</dbReference>
<dbReference type="RefSeq" id="XP_020838660.1">
    <property type="nucleotide sequence ID" value="XM_020983001.1"/>
</dbReference>
<dbReference type="GeneID" id="110204238"/>
<accession>A0A6P5JPF5</accession>
<evidence type="ECO:0000259" key="6">
    <source>
        <dbReference type="PROSITE" id="PS50804"/>
    </source>
</evidence>
<evidence type="ECO:0000256" key="3">
    <source>
        <dbReference type="ARBA" id="ARBA00038697"/>
    </source>
</evidence>
<dbReference type="Pfam" id="PF02023">
    <property type="entry name" value="SCAN"/>
    <property type="match status" value="1"/>
</dbReference>
<sequence length="141" mass="16348">MEGARCSLEIGALSPIMVTTEKPKLPMPMAAPFWAPLEEAEPQVVNTGEDSTQEQNTTNPENLQHDGVQEDNFQQRFRRFRYKDATGPRQLLQHLRELSQRWLDPAVRTKEQIIELLVQEQFRAILPEELRPLIQEKKTDV</sequence>
<keyword evidence="1" id="KW-0539">Nucleus</keyword>
<evidence type="ECO:0000313" key="9">
    <source>
        <dbReference type="RefSeq" id="XP_020838660.1"/>
    </source>
</evidence>
<evidence type="ECO:0000313" key="8">
    <source>
        <dbReference type="RefSeq" id="XP_020836167.1"/>
    </source>
</evidence>
<dbReference type="InterPro" id="IPR003309">
    <property type="entry name" value="SCAN_dom"/>
</dbReference>
<dbReference type="Proteomes" id="UP000515140">
    <property type="component" value="Unplaced"/>
</dbReference>